<evidence type="ECO:0000256" key="1">
    <source>
        <dbReference type="SAM" id="Phobius"/>
    </source>
</evidence>
<sequence>MATKSHFSPIDRVAVIVIILLGIFVTFLVTADNVCGTDCWFKVSPSVQQFNWEEREINANDRAFILTFSRPMDRASVEENLEIEPDLSGKISWSGRRMAYTLDEPAPYGREYQIKIEGAKERLGSEIRPFDEIVRTRDRAFAYLGVEGDEKGRLIVYNLTQQEKSILTPPDLVVHEFESYPERDRILFTATDQETWEEGKIDQQLYTVTTGLNQNQSDKEVKRILDNQDYRLLDFDLSPNGEKIVVRRAEKENLGDVSLWLLENNQAPKMLEETTGGQFMIPPDSETLAIAQDQGVGLIPLTDDTEPSNFLPRYGQVISFSPDGKAAAMVNFNTQDAEKQYIRSLYFVNNRGVEKNLLDTDGSILSCEFSPRGTHLYCLLTELMEGEDYQEQPYLVSIDLETEDVTPMMTLPEYQDIEMSLSPDGLALLFDQIITVNNPENRSSTLRSDSGETIIGSSLWLLIPGSPLTASSHDHSQLEELPIAGLGPKWLP</sequence>
<reference evidence="2" key="1">
    <citation type="submission" date="2019-08" db="EMBL/GenBank/DDBJ databases">
        <title>Carotenoids and Carotenoid Binding Proteins in the Halophilic Cyanobacterium Euhalothece sp. ZM00.</title>
        <authorList>
            <person name="Cho S.M."/>
            <person name="Song J.Y."/>
            <person name="Park Y.-I."/>
        </authorList>
    </citation>
    <scope>NUCLEOTIDE SEQUENCE [LARGE SCALE GENOMIC DNA]</scope>
    <source>
        <strain evidence="2">Z-M001</strain>
    </source>
</reference>
<protein>
    <recommendedName>
        <fullName evidence="4">SbsA Ig-like domain-containing protein</fullName>
    </recommendedName>
</protein>
<dbReference type="AlphaFoldDB" id="A0A5B8NML8"/>
<dbReference type="Proteomes" id="UP000318453">
    <property type="component" value="Chromosome"/>
</dbReference>
<dbReference type="EMBL" id="CP042326">
    <property type="protein sequence ID" value="QDZ40532.1"/>
    <property type="molecule type" value="Genomic_DNA"/>
</dbReference>
<keyword evidence="3" id="KW-1185">Reference proteome</keyword>
<dbReference type="Gene3D" id="2.60.40.3710">
    <property type="match status" value="1"/>
</dbReference>
<dbReference type="KEGG" id="enn:FRE64_11555"/>
<keyword evidence="1" id="KW-0812">Transmembrane</keyword>
<dbReference type="RefSeq" id="WP_146296371.1">
    <property type="nucleotide sequence ID" value="NZ_CP042326.1"/>
</dbReference>
<dbReference type="SUPFAM" id="SSF82171">
    <property type="entry name" value="DPP6 N-terminal domain-like"/>
    <property type="match status" value="1"/>
</dbReference>
<feature type="transmembrane region" description="Helical" evidence="1">
    <location>
        <begin position="12"/>
        <end position="31"/>
    </location>
</feature>
<evidence type="ECO:0000313" key="2">
    <source>
        <dbReference type="EMBL" id="QDZ40532.1"/>
    </source>
</evidence>
<keyword evidence="1" id="KW-0472">Membrane</keyword>
<dbReference type="InterPro" id="IPR011042">
    <property type="entry name" value="6-blade_b-propeller_TolB-like"/>
</dbReference>
<name>A0A5B8NML8_9CHRO</name>
<organism evidence="2 3">
    <name type="scientific">Euhalothece natronophila Z-M001</name>
    <dbReference type="NCBI Taxonomy" id="522448"/>
    <lineage>
        <taxon>Bacteria</taxon>
        <taxon>Bacillati</taxon>
        <taxon>Cyanobacteriota</taxon>
        <taxon>Cyanophyceae</taxon>
        <taxon>Oscillatoriophycideae</taxon>
        <taxon>Chroococcales</taxon>
        <taxon>Halothecacae</taxon>
        <taxon>Halothece cluster</taxon>
        <taxon>Euhalothece</taxon>
    </lineage>
</organism>
<accession>A0A5B8NML8</accession>
<dbReference type="OrthoDB" id="475437at2"/>
<proteinExistence type="predicted"/>
<evidence type="ECO:0000313" key="3">
    <source>
        <dbReference type="Proteomes" id="UP000318453"/>
    </source>
</evidence>
<dbReference type="Gene3D" id="2.120.10.30">
    <property type="entry name" value="TolB, C-terminal domain"/>
    <property type="match status" value="1"/>
</dbReference>
<evidence type="ECO:0008006" key="4">
    <source>
        <dbReference type="Google" id="ProtNLM"/>
    </source>
</evidence>
<gene>
    <name evidence="2" type="ORF">FRE64_11555</name>
</gene>
<keyword evidence="1" id="KW-1133">Transmembrane helix</keyword>